<organism evidence="6 7">
    <name type="scientific">Agaricus bisporus var. burnettii</name>
    <dbReference type="NCBI Taxonomy" id="192524"/>
    <lineage>
        <taxon>Eukaryota</taxon>
        <taxon>Fungi</taxon>
        <taxon>Dikarya</taxon>
        <taxon>Basidiomycota</taxon>
        <taxon>Agaricomycotina</taxon>
        <taxon>Agaricomycetes</taxon>
        <taxon>Agaricomycetidae</taxon>
        <taxon>Agaricales</taxon>
        <taxon>Agaricineae</taxon>
        <taxon>Agaricaceae</taxon>
        <taxon>Agaricus</taxon>
    </lineage>
</organism>
<feature type="region of interest" description="Disordered" evidence="3">
    <location>
        <begin position="870"/>
        <end position="894"/>
    </location>
</feature>
<keyword evidence="4" id="KW-1133">Transmembrane helix</keyword>
<comment type="caution">
    <text evidence="6">The sequence shown here is derived from an EMBL/GenBank/DDBJ whole genome shotgun (WGS) entry which is preliminary data.</text>
</comment>
<feature type="signal peptide" evidence="5">
    <location>
        <begin position="1"/>
        <end position="18"/>
    </location>
</feature>
<feature type="region of interest" description="Disordered" evidence="3">
    <location>
        <begin position="606"/>
        <end position="646"/>
    </location>
</feature>
<evidence type="ECO:0000256" key="2">
    <source>
        <dbReference type="ARBA" id="ARBA00022737"/>
    </source>
</evidence>
<dbReference type="Gene3D" id="2.120.10.80">
    <property type="entry name" value="Kelch-type beta propeller"/>
    <property type="match status" value="2"/>
</dbReference>
<feature type="region of interest" description="Disordered" evidence="3">
    <location>
        <begin position="830"/>
        <end position="855"/>
    </location>
</feature>
<feature type="chain" id="PRO_5034047664" evidence="5">
    <location>
        <begin position="19"/>
        <end position="926"/>
    </location>
</feature>
<feature type="compositionally biased region" description="Low complexity" evidence="3">
    <location>
        <begin position="833"/>
        <end position="853"/>
    </location>
</feature>
<accession>A0A8H7F3D2</accession>
<evidence type="ECO:0000256" key="4">
    <source>
        <dbReference type="SAM" id="Phobius"/>
    </source>
</evidence>
<keyword evidence="2" id="KW-0677">Repeat</keyword>
<dbReference type="AlphaFoldDB" id="A0A8H7F3D2"/>
<evidence type="ECO:0000313" key="6">
    <source>
        <dbReference type="EMBL" id="KAF7776165.1"/>
    </source>
</evidence>
<keyword evidence="1" id="KW-0880">Kelch repeat</keyword>
<evidence type="ECO:0000313" key="7">
    <source>
        <dbReference type="Proteomes" id="UP000629468"/>
    </source>
</evidence>
<keyword evidence="4" id="KW-0812">Transmembrane</keyword>
<sequence length="926" mass="99322">MARSIPVFIFLLLSLALADDIATNTPVPPLQWINLTNLLQGNSPPPLKDAAIGYDETSRSIILFGGESQGGFPQGQTYLLNLDSLTWDVPSPPSGLHRTPPARSAALAGEDFAASNRRAFVVVGGKGSDEKPLSDVWAFDFNNEFWSPVSVLSGGPSARWGASGGIDPRVSPFQDPVVPGPNNTFYMTGGTDGVTAFPLSDVWRLHLSGTLSSNLPNSTSGSWDRLTIGSFPARVGDGNTVVGQQIVAVGGCGAAQTSDSCASQDSFVINVARNSGISPAACPIPRLGPAVTPNFNTFTPSFASQAFMVLGTFNESLWKDDGSLEKGGVDVLDINTGTWTRVMPSGDPGSSGSLTLETYPSPREGASILSYQMGLVGSSRNSSADTIVFGGRDAAGKYLSEVWLLRAYKGVITMSDSQWDGFGNGRLQTGVAADGQGVKIRYLSQCASPPISTSSVTPSSSSGPAPTGMISPGPAVLEFQVYRTSLSHKLLAVLSLIVIQVAMVVLRNSIPFPFTYMFTAIGIGGYALGVTGLALAFSTISIAPSLEKRSLPSLPSPHLRTGHGLAGLVFFACLYVLVPVWMFATATAEYLRGPSRKRCSMSMAAEAVEEKSEQQTTGPSLSTFQSVHNVSPPSSPRPRTQSWGPSSLWRRSLEAGFSSDSDSVTSGTPRAFEVVNRPRRFRQSSGATAPIEAPRPASRSLGEIDWLLRRRSLNAVGELDYAITQAQNARHSTPGTADILLVPEDDPSNIPAKLPTVSQICLHLFIHASILGLNVVALDMLWTNASKVFFILFLIWIIVFYVLIFLLAWNYRPSVSILSTLLYRLRQPPSVQPTSEKSSTPLPTSSPTSRLTPFQNSGPYLHQPPYRAAATDEYSGSHFGPRSVEAEEDDEVDEITRQRIIEEEMDRREVSIVTVPKRRLWVANPS</sequence>
<keyword evidence="5" id="KW-0732">Signal</keyword>
<name>A0A8H7F3D2_AGABI</name>
<evidence type="ECO:0000256" key="1">
    <source>
        <dbReference type="ARBA" id="ARBA00022441"/>
    </source>
</evidence>
<feature type="transmembrane region" description="Helical" evidence="4">
    <location>
        <begin position="563"/>
        <end position="591"/>
    </location>
</feature>
<feature type="region of interest" description="Disordered" evidence="3">
    <location>
        <begin position="676"/>
        <end position="695"/>
    </location>
</feature>
<evidence type="ECO:0000256" key="5">
    <source>
        <dbReference type="SAM" id="SignalP"/>
    </source>
</evidence>
<evidence type="ECO:0000256" key="3">
    <source>
        <dbReference type="SAM" id="MobiDB-lite"/>
    </source>
</evidence>
<dbReference type="EMBL" id="JABXXO010000006">
    <property type="protein sequence ID" value="KAF7776165.1"/>
    <property type="molecule type" value="Genomic_DNA"/>
</dbReference>
<protein>
    <submittedName>
        <fullName evidence="6">Uncharacterized protein</fullName>
    </submittedName>
</protein>
<dbReference type="SUPFAM" id="SSF117281">
    <property type="entry name" value="Kelch motif"/>
    <property type="match status" value="1"/>
</dbReference>
<keyword evidence="4" id="KW-0472">Membrane</keyword>
<feature type="region of interest" description="Disordered" evidence="3">
    <location>
        <begin position="448"/>
        <end position="467"/>
    </location>
</feature>
<feature type="transmembrane region" description="Helical" evidence="4">
    <location>
        <begin position="486"/>
        <end position="506"/>
    </location>
</feature>
<dbReference type="PANTHER" id="PTHR46093">
    <property type="entry name" value="ACYL-COA-BINDING DOMAIN-CONTAINING PROTEIN 5"/>
    <property type="match status" value="1"/>
</dbReference>
<feature type="transmembrane region" description="Helical" evidence="4">
    <location>
        <begin position="518"/>
        <end position="543"/>
    </location>
</feature>
<feature type="transmembrane region" description="Helical" evidence="4">
    <location>
        <begin position="760"/>
        <end position="782"/>
    </location>
</feature>
<feature type="compositionally biased region" description="Polar residues" evidence="3">
    <location>
        <begin position="614"/>
        <end position="629"/>
    </location>
</feature>
<reference evidence="6 7" key="1">
    <citation type="journal article" name="Sci. Rep.">
        <title>Telomere-to-telomere assembled and centromere annotated genomes of the two main subspecies of the button mushroom Agaricus bisporus reveal especially polymorphic chromosome ends.</title>
        <authorList>
            <person name="Sonnenberg A.S.M."/>
            <person name="Sedaghat-Telgerd N."/>
            <person name="Lavrijssen B."/>
            <person name="Ohm R.A."/>
            <person name="Hendrickx P.M."/>
            <person name="Scholtmeijer K."/>
            <person name="Baars J.J.P."/>
            <person name="van Peer A."/>
        </authorList>
    </citation>
    <scope>NUCLEOTIDE SEQUENCE [LARGE SCALE GENOMIC DNA]</scope>
    <source>
        <strain evidence="6 7">H119_p4</strain>
    </source>
</reference>
<feature type="transmembrane region" description="Helical" evidence="4">
    <location>
        <begin position="788"/>
        <end position="809"/>
    </location>
</feature>
<dbReference type="PANTHER" id="PTHR46093:SF3">
    <property type="entry name" value="ACYL-COA-BINDING DOMAIN-CONTAINING PROTEIN 4"/>
    <property type="match status" value="1"/>
</dbReference>
<proteinExistence type="predicted"/>
<dbReference type="InterPro" id="IPR015915">
    <property type="entry name" value="Kelch-typ_b-propeller"/>
</dbReference>
<dbReference type="Proteomes" id="UP000629468">
    <property type="component" value="Unassembled WGS sequence"/>
</dbReference>
<gene>
    <name evidence="6" type="ORF">Agabi119p4_4558</name>
</gene>